<proteinExistence type="predicted"/>
<dbReference type="AlphaFoldDB" id="A0A9D1QZF2"/>
<dbReference type="PROSITE" id="PS51898">
    <property type="entry name" value="TYR_RECOMBINASE"/>
    <property type="match status" value="1"/>
</dbReference>
<accession>A0A9D1QZF2</accession>
<dbReference type="GO" id="GO:0003677">
    <property type="term" value="F:DNA binding"/>
    <property type="evidence" value="ECO:0007669"/>
    <property type="project" value="InterPro"/>
</dbReference>
<dbReference type="SUPFAM" id="SSF56349">
    <property type="entry name" value="DNA breaking-rejoining enzymes"/>
    <property type="match status" value="1"/>
</dbReference>
<keyword evidence="1" id="KW-0233">DNA recombination</keyword>
<dbReference type="Gene3D" id="1.10.443.10">
    <property type="entry name" value="Intergrase catalytic core"/>
    <property type="match status" value="1"/>
</dbReference>
<gene>
    <name evidence="4" type="ORF">H9874_03015</name>
</gene>
<dbReference type="GO" id="GO:0006310">
    <property type="term" value="P:DNA recombination"/>
    <property type="evidence" value="ECO:0007669"/>
    <property type="project" value="UniProtKB-KW"/>
</dbReference>
<feature type="compositionally biased region" description="Polar residues" evidence="2">
    <location>
        <begin position="130"/>
        <end position="158"/>
    </location>
</feature>
<reference evidence="4" key="2">
    <citation type="submission" date="2021-04" db="EMBL/GenBank/DDBJ databases">
        <authorList>
            <person name="Gilroy R."/>
        </authorList>
    </citation>
    <scope>NUCLEOTIDE SEQUENCE</scope>
    <source>
        <strain evidence="4">ChiSxjej5B17-1746</strain>
    </source>
</reference>
<organism evidence="4 5">
    <name type="scientific">Candidatus Bilophila faecipullorum</name>
    <dbReference type="NCBI Taxonomy" id="2838482"/>
    <lineage>
        <taxon>Bacteria</taxon>
        <taxon>Pseudomonadati</taxon>
        <taxon>Thermodesulfobacteriota</taxon>
        <taxon>Desulfovibrionia</taxon>
        <taxon>Desulfovibrionales</taxon>
        <taxon>Desulfovibrionaceae</taxon>
        <taxon>Bilophila</taxon>
    </lineage>
</organism>
<dbReference type="InterPro" id="IPR002104">
    <property type="entry name" value="Integrase_catalytic"/>
</dbReference>
<evidence type="ECO:0000313" key="5">
    <source>
        <dbReference type="Proteomes" id="UP000824264"/>
    </source>
</evidence>
<dbReference type="EMBL" id="DXGI01000108">
    <property type="protein sequence ID" value="HIW78100.1"/>
    <property type="molecule type" value="Genomic_DNA"/>
</dbReference>
<dbReference type="Pfam" id="PF00589">
    <property type="entry name" value="Phage_integrase"/>
    <property type="match status" value="1"/>
</dbReference>
<evidence type="ECO:0000313" key="4">
    <source>
        <dbReference type="EMBL" id="HIW78100.1"/>
    </source>
</evidence>
<name>A0A9D1QZF2_9BACT</name>
<reference evidence="4" key="1">
    <citation type="journal article" date="2021" name="PeerJ">
        <title>Extensive microbial diversity within the chicken gut microbiome revealed by metagenomics and culture.</title>
        <authorList>
            <person name="Gilroy R."/>
            <person name="Ravi A."/>
            <person name="Getino M."/>
            <person name="Pursley I."/>
            <person name="Horton D.L."/>
            <person name="Alikhan N.F."/>
            <person name="Baker D."/>
            <person name="Gharbi K."/>
            <person name="Hall N."/>
            <person name="Watson M."/>
            <person name="Adriaenssens E.M."/>
            <person name="Foster-Nyarko E."/>
            <person name="Jarju S."/>
            <person name="Secka A."/>
            <person name="Antonio M."/>
            <person name="Oren A."/>
            <person name="Chaudhuri R.R."/>
            <person name="La Ragione R."/>
            <person name="Hildebrand F."/>
            <person name="Pallen M.J."/>
        </authorList>
    </citation>
    <scope>NUCLEOTIDE SEQUENCE</scope>
    <source>
        <strain evidence="4">ChiSxjej5B17-1746</strain>
    </source>
</reference>
<protein>
    <submittedName>
        <fullName evidence="4">Tyrosine-type recombinase/integrase</fullName>
    </submittedName>
</protein>
<dbReference type="GO" id="GO:0015074">
    <property type="term" value="P:DNA integration"/>
    <property type="evidence" value="ECO:0007669"/>
    <property type="project" value="InterPro"/>
</dbReference>
<dbReference type="InterPro" id="IPR011010">
    <property type="entry name" value="DNA_brk_join_enz"/>
</dbReference>
<feature type="non-terminal residue" evidence="4">
    <location>
        <position position="1"/>
    </location>
</feature>
<feature type="domain" description="Tyr recombinase" evidence="3">
    <location>
        <begin position="1"/>
        <end position="57"/>
    </location>
</feature>
<feature type="region of interest" description="Disordered" evidence="2">
    <location>
        <begin position="60"/>
        <end position="103"/>
    </location>
</feature>
<comment type="caution">
    <text evidence="4">The sequence shown here is derived from an EMBL/GenBank/DDBJ whole genome shotgun (WGS) entry which is preliminary data.</text>
</comment>
<evidence type="ECO:0000256" key="2">
    <source>
        <dbReference type="SAM" id="MobiDB-lite"/>
    </source>
</evidence>
<dbReference type="Proteomes" id="UP000824264">
    <property type="component" value="Unassembled WGS sequence"/>
</dbReference>
<dbReference type="InterPro" id="IPR013762">
    <property type="entry name" value="Integrase-like_cat_sf"/>
</dbReference>
<feature type="region of interest" description="Disordered" evidence="2">
    <location>
        <begin position="121"/>
        <end position="158"/>
    </location>
</feature>
<evidence type="ECO:0000259" key="3">
    <source>
        <dbReference type="PROSITE" id="PS51898"/>
    </source>
</evidence>
<evidence type="ECO:0000256" key="1">
    <source>
        <dbReference type="ARBA" id="ARBA00023172"/>
    </source>
</evidence>
<sequence length="158" mass="17152">ITRRIRPYDLRHAFASLALMHGADIKSVAETMGHRGITMLLTVYQHTRFDQRRRAVNAAPGLFSSSGAKDRKKRISGRGGGGANSPTGPAMTRRTTAPHDERASCGVSACVYAHDERVNAYQDGCGGATQGQSKNDGSTRQRNQMRTLQQNVGQRDGP</sequence>